<protein>
    <recommendedName>
        <fullName evidence="9">Pectinesterase</fullName>
        <ecNumber evidence="9">3.1.1.11</ecNumber>
    </recommendedName>
</protein>
<dbReference type="PROSITE" id="PS00503">
    <property type="entry name" value="PECTINESTERASE_2"/>
    <property type="match status" value="1"/>
</dbReference>
<evidence type="ECO:0000313" key="11">
    <source>
        <dbReference type="EMBL" id="RYR70679.1"/>
    </source>
</evidence>
<keyword evidence="9" id="KW-0732">Signal</keyword>
<comment type="pathway">
    <text evidence="2 9">Glycan metabolism; pectin degradation; 2-dehydro-3-deoxy-D-gluconate from pectin: step 1/5.</text>
</comment>
<evidence type="ECO:0000256" key="9">
    <source>
        <dbReference type="RuleBase" id="RU000589"/>
    </source>
</evidence>
<evidence type="ECO:0000256" key="8">
    <source>
        <dbReference type="PROSITE-ProRule" id="PRU10040"/>
    </source>
</evidence>
<evidence type="ECO:0000256" key="7">
    <source>
        <dbReference type="ARBA" id="ARBA00023085"/>
    </source>
</evidence>
<dbReference type="Gene3D" id="1.20.140.40">
    <property type="entry name" value="Invertase/pectin methylesterase inhibitor family protein"/>
    <property type="match status" value="1"/>
</dbReference>
<dbReference type="Pfam" id="PF04043">
    <property type="entry name" value="PMEI"/>
    <property type="match status" value="1"/>
</dbReference>
<keyword evidence="12" id="KW-1185">Reference proteome</keyword>
<dbReference type="Gramene" id="arahy.Tifrunner.gnm2.ann2.Ah02g369800.1">
    <property type="protein sequence ID" value="arahy.Tifrunner.gnm2.ann2.Ah02g369800.1-CDS"/>
    <property type="gene ID" value="arahy.Tifrunner.gnm2.ann2.Ah02g369800"/>
</dbReference>
<evidence type="ECO:0000256" key="5">
    <source>
        <dbReference type="ARBA" id="ARBA00022512"/>
    </source>
</evidence>
<dbReference type="GO" id="GO:0045490">
    <property type="term" value="P:pectin catabolic process"/>
    <property type="evidence" value="ECO:0007669"/>
    <property type="project" value="UniProtKB-UniRule"/>
</dbReference>
<feature type="active site" evidence="8">
    <location>
        <position position="416"/>
    </location>
</feature>
<evidence type="ECO:0000256" key="6">
    <source>
        <dbReference type="ARBA" id="ARBA00022801"/>
    </source>
</evidence>
<dbReference type="Pfam" id="PF01095">
    <property type="entry name" value="Pectinesterase"/>
    <property type="match status" value="1"/>
</dbReference>
<dbReference type="InterPro" id="IPR011050">
    <property type="entry name" value="Pectin_lyase_fold/virulence"/>
</dbReference>
<dbReference type="GO" id="GO:0030599">
    <property type="term" value="F:pectinesterase activity"/>
    <property type="evidence" value="ECO:0007669"/>
    <property type="project" value="UniProtKB-UniRule"/>
</dbReference>
<dbReference type="InterPro" id="IPR006501">
    <property type="entry name" value="Pectinesterase_inhib_dom"/>
</dbReference>
<sequence>MAFKKFSIFINLFVSHFLPFFLLMTSLSLADDHESICQSTIDPSYCKNMLANQNGNIFDYGRFSFQKSISQTQKFLNQVNSYLQNTHTLSQYTIGALQDCTFLSQQSLEYLSNTFTTINQTSNNTNNNLLPSSQAEDFQTFLSGVLTNQQTCLDGLSLQTSTSNSDQDLKNELSSSLSNDTKLHSVSLALFTKAWVPSKKTITSWPNNKHNFNFHHGNLPLKMSKKAQEIYDHAKNSKHGRKLLQNNANNGSSGGDQSVLVSDIVVVSQDGSGNFTSINDAIGAAPNNSVASDGYFFIYVTEGVYEEYVSIDKTKKYLMMVGEGINRTIITGSHNVVDNFTTFNSATFAVVGQGFVAVNITFRNTAGPSKNQAVALRSGSDLSTFYSCSFEGYQDTLYTHSLRQFYRECDIYGTVDFIFGNAAVVFQDCNIYPRLPNKGQFNTITAQGRTDPNQNTGTSIQNATVKPADDLAPNVGSVQTYLGRPWKNYSVTVFMESFMDGFINSAGWHEWSGDFALSTLYYAEFNNTGNGSDTSNRVTWPGYHVINATDAANFTVSNFLSGDNWIPQTGVPYLSGLN</sequence>
<dbReference type="Proteomes" id="UP000289738">
    <property type="component" value="Chromosome A02"/>
</dbReference>
<dbReference type="EMBL" id="SDMP01000002">
    <property type="protein sequence ID" value="RYR70679.1"/>
    <property type="molecule type" value="Genomic_DNA"/>
</dbReference>
<feature type="signal peptide" evidence="9">
    <location>
        <begin position="1"/>
        <end position="30"/>
    </location>
</feature>
<dbReference type="OrthoDB" id="2019149at2759"/>
<evidence type="ECO:0000256" key="1">
    <source>
        <dbReference type="ARBA" id="ARBA00004191"/>
    </source>
</evidence>
<dbReference type="UniPathway" id="UPA00545">
    <property type="reaction ID" value="UER00823"/>
</dbReference>
<gene>
    <name evidence="11" type="ORF">Ahy_A02g005005</name>
</gene>
<keyword evidence="7 9" id="KW-0063">Aspartyl esterase</keyword>
<dbReference type="SMR" id="A0A445E5N5"/>
<dbReference type="SMART" id="SM00856">
    <property type="entry name" value="PMEI"/>
    <property type="match status" value="1"/>
</dbReference>
<keyword evidence="5" id="KW-0134">Cell wall</keyword>
<dbReference type="InterPro" id="IPR000070">
    <property type="entry name" value="Pectinesterase_cat"/>
</dbReference>
<evidence type="ECO:0000313" key="12">
    <source>
        <dbReference type="Proteomes" id="UP000289738"/>
    </source>
</evidence>
<comment type="similarity">
    <text evidence="3">In the N-terminal section; belongs to the PMEI family.</text>
</comment>
<dbReference type="FunFam" id="2.160.20.10:FF:000001">
    <property type="entry name" value="Pectinesterase"/>
    <property type="match status" value="1"/>
</dbReference>
<comment type="caution">
    <text evidence="11">The sequence shown here is derived from an EMBL/GenBank/DDBJ whole genome shotgun (WGS) entry which is preliminary data.</text>
</comment>
<keyword evidence="5" id="KW-0964">Secreted</keyword>
<dbReference type="CDD" id="cd15798">
    <property type="entry name" value="PMEI-like_3"/>
    <property type="match status" value="1"/>
</dbReference>
<dbReference type="SUPFAM" id="SSF51126">
    <property type="entry name" value="Pectin lyase-like"/>
    <property type="match status" value="1"/>
</dbReference>
<dbReference type="STRING" id="3818.A0A445E5N5"/>
<comment type="similarity">
    <text evidence="4">In the C-terminal section; belongs to the pectinesterase family.</text>
</comment>
<accession>A0A445E5N5</accession>
<feature type="domain" description="Pectinesterase inhibitor" evidence="10">
    <location>
        <begin position="28"/>
        <end position="190"/>
    </location>
</feature>
<evidence type="ECO:0000256" key="2">
    <source>
        <dbReference type="ARBA" id="ARBA00005184"/>
    </source>
</evidence>
<dbReference type="InterPro" id="IPR035513">
    <property type="entry name" value="Invertase/methylesterase_inhib"/>
</dbReference>
<dbReference type="Gene3D" id="2.160.20.10">
    <property type="entry name" value="Single-stranded right-handed beta-helix, Pectin lyase-like"/>
    <property type="match status" value="1"/>
</dbReference>
<keyword evidence="6 9" id="KW-0378">Hydrolase</keyword>
<comment type="subcellular location">
    <subcellularLocation>
        <location evidence="1">Secreted</location>
        <location evidence="1">Cell wall</location>
    </subcellularLocation>
</comment>
<evidence type="ECO:0000256" key="3">
    <source>
        <dbReference type="ARBA" id="ARBA00006027"/>
    </source>
</evidence>
<dbReference type="InterPro" id="IPR033131">
    <property type="entry name" value="Pectinesterase_Asp_AS"/>
</dbReference>
<dbReference type="PANTHER" id="PTHR31707">
    <property type="entry name" value="PECTINESTERASE"/>
    <property type="match status" value="1"/>
</dbReference>
<dbReference type="SUPFAM" id="SSF101148">
    <property type="entry name" value="Plant invertase/pectin methylesterase inhibitor"/>
    <property type="match status" value="1"/>
</dbReference>
<feature type="chain" id="PRO_5018813676" description="Pectinesterase" evidence="9">
    <location>
        <begin position="31"/>
        <end position="578"/>
    </location>
</feature>
<evidence type="ECO:0000256" key="4">
    <source>
        <dbReference type="ARBA" id="ARBA00007786"/>
    </source>
</evidence>
<proteinExistence type="inferred from homology"/>
<dbReference type="InterPro" id="IPR012334">
    <property type="entry name" value="Pectin_lyas_fold"/>
</dbReference>
<dbReference type="EC" id="3.1.1.11" evidence="9"/>
<name>A0A445E5N5_ARAHY</name>
<comment type="catalytic activity">
    <reaction evidence="9">
        <text>[(1-&gt;4)-alpha-D-galacturonosyl methyl ester](n) + n H2O = [(1-&gt;4)-alpha-D-galacturonosyl](n) + n methanol + n H(+)</text>
        <dbReference type="Rhea" id="RHEA:22380"/>
        <dbReference type="Rhea" id="RHEA-COMP:14570"/>
        <dbReference type="Rhea" id="RHEA-COMP:14573"/>
        <dbReference type="ChEBI" id="CHEBI:15377"/>
        <dbReference type="ChEBI" id="CHEBI:15378"/>
        <dbReference type="ChEBI" id="CHEBI:17790"/>
        <dbReference type="ChEBI" id="CHEBI:140522"/>
        <dbReference type="ChEBI" id="CHEBI:140523"/>
        <dbReference type="EC" id="3.1.1.11"/>
    </reaction>
</comment>
<dbReference type="GO" id="GO:0042545">
    <property type="term" value="P:cell wall modification"/>
    <property type="evidence" value="ECO:0007669"/>
    <property type="project" value="UniProtKB-UniRule"/>
</dbReference>
<reference evidence="11 12" key="1">
    <citation type="submission" date="2019-01" db="EMBL/GenBank/DDBJ databases">
        <title>Sequencing of cultivated peanut Arachis hypogaea provides insights into genome evolution and oil improvement.</title>
        <authorList>
            <person name="Chen X."/>
        </authorList>
    </citation>
    <scope>NUCLEOTIDE SEQUENCE [LARGE SCALE GENOMIC DNA]</scope>
    <source>
        <strain evidence="12">cv. Fuhuasheng</strain>
        <tissue evidence="11">Leaves</tissue>
    </source>
</reference>
<evidence type="ECO:0000259" key="10">
    <source>
        <dbReference type="SMART" id="SM00856"/>
    </source>
</evidence>
<dbReference type="GO" id="GO:0004857">
    <property type="term" value="F:enzyme inhibitor activity"/>
    <property type="evidence" value="ECO:0007669"/>
    <property type="project" value="InterPro"/>
</dbReference>
<organism evidence="11 12">
    <name type="scientific">Arachis hypogaea</name>
    <name type="common">Peanut</name>
    <dbReference type="NCBI Taxonomy" id="3818"/>
    <lineage>
        <taxon>Eukaryota</taxon>
        <taxon>Viridiplantae</taxon>
        <taxon>Streptophyta</taxon>
        <taxon>Embryophyta</taxon>
        <taxon>Tracheophyta</taxon>
        <taxon>Spermatophyta</taxon>
        <taxon>Magnoliopsida</taxon>
        <taxon>eudicotyledons</taxon>
        <taxon>Gunneridae</taxon>
        <taxon>Pentapetalae</taxon>
        <taxon>rosids</taxon>
        <taxon>fabids</taxon>
        <taxon>Fabales</taxon>
        <taxon>Fabaceae</taxon>
        <taxon>Papilionoideae</taxon>
        <taxon>50 kb inversion clade</taxon>
        <taxon>dalbergioids sensu lato</taxon>
        <taxon>Dalbergieae</taxon>
        <taxon>Pterocarpus clade</taxon>
        <taxon>Arachis</taxon>
    </lineage>
</organism>
<dbReference type="AlphaFoldDB" id="A0A445E5N5"/>